<name>A0A7W5GB03_9BACL</name>
<dbReference type="Proteomes" id="UP000518605">
    <property type="component" value="Unassembled WGS sequence"/>
</dbReference>
<evidence type="ECO:0000313" key="3">
    <source>
        <dbReference type="Proteomes" id="UP000518605"/>
    </source>
</evidence>
<dbReference type="InterPro" id="IPR013022">
    <property type="entry name" value="Xyl_isomerase-like_TIM-brl"/>
</dbReference>
<dbReference type="SUPFAM" id="SSF51658">
    <property type="entry name" value="Xylose isomerase-like"/>
    <property type="match status" value="1"/>
</dbReference>
<protein>
    <submittedName>
        <fullName evidence="2">Inosose dehydratase</fullName>
        <ecNumber evidence="2">4.2.1.44</ecNumber>
    </submittedName>
</protein>
<dbReference type="GO" id="GO:0050114">
    <property type="term" value="F:myo-inosose-2 dehydratase activity"/>
    <property type="evidence" value="ECO:0007669"/>
    <property type="project" value="UniProtKB-EC"/>
</dbReference>
<dbReference type="AlphaFoldDB" id="A0A7W5GB03"/>
<keyword evidence="3" id="KW-1185">Reference proteome</keyword>
<dbReference type="RefSeq" id="WP_183566238.1">
    <property type="nucleotide sequence ID" value="NZ_CBCSLB010000012.1"/>
</dbReference>
<evidence type="ECO:0000313" key="2">
    <source>
        <dbReference type="EMBL" id="MBB3153864.1"/>
    </source>
</evidence>
<dbReference type="PANTHER" id="PTHR12110">
    <property type="entry name" value="HYDROXYPYRUVATE ISOMERASE"/>
    <property type="match status" value="1"/>
</dbReference>
<dbReference type="Pfam" id="PF01261">
    <property type="entry name" value="AP_endonuc_2"/>
    <property type="match status" value="1"/>
</dbReference>
<dbReference type="InterPro" id="IPR036237">
    <property type="entry name" value="Xyl_isomerase-like_sf"/>
</dbReference>
<proteinExistence type="predicted"/>
<feature type="domain" description="Xylose isomerase-like TIM barrel" evidence="1">
    <location>
        <begin position="27"/>
        <end position="250"/>
    </location>
</feature>
<gene>
    <name evidence="2" type="ORF">FHS16_003939</name>
</gene>
<accession>A0A7W5GB03</accession>
<comment type="caution">
    <text evidence="2">The sequence shown here is derived from an EMBL/GenBank/DDBJ whole genome shotgun (WGS) entry which is preliminary data.</text>
</comment>
<evidence type="ECO:0000259" key="1">
    <source>
        <dbReference type="Pfam" id="PF01261"/>
    </source>
</evidence>
<reference evidence="2 3" key="1">
    <citation type="submission" date="2020-08" db="EMBL/GenBank/DDBJ databases">
        <title>Genomic Encyclopedia of Type Strains, Phase III (KMG-III): the genomes of soil and plant-associated and newly described type strains.</title>
        <authorList>
            <person name="Whitman W."/>
        </authorList>
    </citation>
    <scope>NUCLEOTIDE SEQUENCE [LARGE SCALE GENOMIC DNA]</scope>
    <source>
        <strain evidence="2 3">CECT 8234</strain>
    </source>
</reference>
<dbReference type="PANTHER" id="PTHR12110:SF41">
    <property type="entry name" value="INOSOSE DEHYDRATASE"/>
    <property type="match status" value="1"/>
</dbReference>
<dbReference type="EMBL" id="JACHXW010000012">
    <property type="protein sequence ID" value="MBB3153864.1"/>
    <property type="molecule type" value="Genomic_DNA"/>
</dbReference>
<keyword evidence="2" id="KW-0456">Lyase</keyword>
<sequence length="272" mass="30257">MAISIGFQTYTWQMSYENYRDQLDHILAAVKETGGTGIEPEVCMLGRYTDAPVALREALDGQGLRLGALCLVLAWQHQEETAEERAEADRVIAYLKHFPNTVLTLVQLPGKDRSDIARRQANALANINAVARRASEQGIACAYHPNSPSGSLFRVEEDYKVLLNGLDTRYCGYAPDTGHIAKGGMDVEAIFRTYRTMIKHVHFKDMSVSDWSWTALGQGSIDHVGIMRYLNETGYDGWVMVEEESKGAEADPDGVTLQNGIYIREVLEPLGK</sequence>
<dbReference type="Gene3D" id="3.20.20.150">
    <property type="entry name" value="Divalent-metal-dependent TIM barrel enzymes"/>
    <property type="match status" value="1"/>
</dbReference>
<dbReference type="EC" id="4.2.1.44" evidence="2"/>
<organism evidence="2 3">
    <name type="scientific">Paenibacillus endophyticus</name>
    <dbReference type="NCBI Taxonomy" id="1294268"/>
    <lineage>
        <taxon>Bacteria</taxon>
        <taxon>Bacillati</taxon>
        <taxon>Bacillota</taxon>
        <taxon>Bacilli</taxon>
        <taxon>Bacillales</taxon>
        <taxon>Paenibacillaceae</taxon>
        <taxon>Paenibacillus</taxon>
    </lineage>
</organism>
<dbReference type="InterPro" id="IPR050312">
    <property type="entry name" value="IolE/XylAMocC-like"/>
</dbReference>